<reference evidence="3 4" key="1">
    <citation type="submission" date="2019-03" db="EMBL/GenBank/DDBJ databases">
        <title>Genomic Encyclopedia of Type Strains, Phase IV (KMG-IV): sequencing the most valuable type-strain genomes for metagenomic binning, comparative biology and taxonomic classification.</title>
        <authorList>
            <person name="Goeker M."/>
        </authorList>
    </citation>
    <scope>NUCLEOTIDE SEQUENCE [LARGE SCALE GENOMIC DNA]</scope>
    <source>
        <strain evidence="3 4">DSM 14836</strain>
    </source>
</reference>
<accession>A0A4R2P093</accession>
<feature type="region of interest" description="Disordered" evidence="1">
    <location>
        <begin position="909"/>
        <end position="987"/>
    </location>
</feature>
<keyword evidence="2" id="KW-1133">Transmembrane helix</keyword>
<dbReference type="OrthoDB" id="9812498at2"/>
<dbReference type="EMBL" id="SLXM01000001">
    <property type="protein sequence ID" value="TCP27887.1"/>
    <property type="molecule type" value="Genomic_DNA"/>
</dbReference>
<dbReference type="Proteomes" id="UP000294564">
    <property type="component" value="Unassembled WGS sequence"/>
</dbReference>
<sequence>MSNFSLIEQKLQQFSKKFYTNELIRGSILFTSLGLLYLLIVLFIEYFLWLQPTARTLLFWIFILVELTLLVRFILFPLFKLVGLRKGISKEEASKIIGNHFPEVKDKLLNFIQLNNNNNQSELLAASIQQKANQLEPIPFTKAINFSVNLKYLKYLAIPVLIWIIALVSGNTNKLNQSFNRVVNHNLAYEPPAPFSFHLTTPKLEVIQGKPLTIYIETKGEVLPEEAKIHFNNQEYYLDNNGAGLFSFTFDEVKESIQFFVEANTVRSMNYQIDIIKTPSIQNISIELTYPRYVNKKNEVLQNATNINVPQGTSLKWIVNTIETESVSYSENLNSSTDFIKEDQNRYSYKKQILANTNYAISTSNAKLKDYEKLQFSVNTIRDESPTISVTSNIDSISRGPAYFAGQISDDYGFSKLEMVYYDIQNPVQQNFKSISISRETVQSFFSSFPDDLNLKEGIDYELFFRVFDNDGINGAKKAISRKFSYRKKTEEEIENELLQEQQNYLENIQNSLENQQKNKKELENIQFDLQNKKNMNWNDQKKIDNLIKRQEQYKKMMERQTDKLQENFSEKKEENENIQKKKEELQKRIEELKKLEKQNKLLDEIKKMAEKLNKEDLLKKSKELAQQNKQQEKSLERILELAKRYYVEQKMNQIADKLSDLSKKQENLAEKKDDKQEQKKESDQNKTDDNKELKEKQEEIKKEFDAIKKDIQDLKKENEKLKEPMEIPKTEELQKEAEEQLKKAEENLEKQNNNDAKQNQKKASEKMQQMSKKMQQSMQMMSSAMQEENMEDLRSVVENLITFSFDQENLMDWYSRSSSDHPEFGEKIRKQNQLKTYFEHIDDSLYVLSMRVPEISSKIQEHLSTAHYNLDLSLENFSESQFSRGTSNQRYVMTAANELVNMLSNTLDAMQNPKPGSGNGKGGKGESFSLPDIIKKQKGLSEQMKQGMQQKGQQGKPDSGKDGKEGKKDGKQRQKGDGNQNEDLDGSLYEIYKEQAKLRQELENAIKEGGLKGGSAKKALKEMEQLENEILERGFNENTLQRMQKLNYELLKLDKATFEQGKEKKRKSNTNTLEYNRNKAKELQFKKLYYNQTEILNRQSLPLRQDYKKKVQEYFNNQKDTIR</sequence>
<dbReference type="AlphaFoldDB" id="A0A4R2P093"/>
<feature type="transmembrane region" description="Helical" evidence="2">
    <location>
        <begin position="26"/>
        <end position="51"/>
    </location>
</feature>
<keyword evidence="2" id="KW-0472">Membrane</keyword>
<keyword evidence="2" id="KW-0812">Transmembrane</keyword>
<comment type="caution">
    <text evidence="3">The sequence shown here is derived from an EMBL/GenBank/DDBJ whole genome shotgun (WGS) entry which is preliminary data.</text>
</comment>
<feature type="transmembrane region" description="Helical" evidence="2">
    <location>
        <begin position="57"/>
        <end position="79"/>
    </location>
</feature>
<feature type="region of interest" description="Disordered" evidence="1">
    <location>
        <begin position="666"/>
        <end position="774"/>
    </location>
</feature>
<name>A0A4R2P093_9FLAO</name>
<feature type="compositionally biased region" description="Basic and acidic residues" evidence="1">
    <location>
        <begin position="666"/>
        <end position="750"/>
    </location>
</feature>
<evidence type="ECO:0000256" key="2">
    <source>
        <dbReference type="SAM" id="Phobius"/>
    </source>
</evidence>
<keyword evidence="4" id="KW-1185">Reference proteome</keyword>
<evidence type="ECO:0000313" key="4">
    <source>
        <dbReference type="Proteomes" id="UP000294564"/>
    </source>
</evidence>
<gene>
    <name evidence="3" type="ORF">EV195_10146</name>
</gene>
<feature type="compositionally biased region" description="Low complexity" evidence="1">
    <location>
        <begin position="944"/>
        <end position="958"/>
    </location>
</feature>
<evidence type="ECO:0000313" key="3">
    <source>
        <dbReference type="EMBL" id="TCP27887.1"/>
    </source>
</evidence>
<proteinExistence type="predicted"/>
<evidence type="ECO:0000256" key="1">
    <source>
        <dbReference type="SAM" id="MobiDB-lite"/>
    </source>
</evidence>
<feature type="compositionally biased region" description="Basic and acidic residues" evidence="1">
    <location>
        <begin position="959"/>
        <end position="977"/>
    </location>
</feature>
<organism evidence="3 4">
    <name type="scientific">Tenacibaculum skagerrakense</name>
    <dbReference type="NCBI Taxonomy" id="186571"/>
    <lineage>
        <taxon>Bacteria</taxon>
        <taxon>Pseudomonadati</taxon>
        <taxon>Bacteroidota</taxon>
        <taxon>Flavobacteriia</taxon>
        <taxon>Flavobacteriales</taxon>
        <taxon>Flavobacteriaceae</taxon>
        <taxon>Tenacibaculum</taxon>
    </lineage>
</organism>
<protein>
    <recommendedName>
        <fullName evidence="5">DUF4175 family protein</fullName>
    </recommendedName>
</protein>
<evidence type="ECO:0008006" key="5">
    <source>
        <dbReference type="Google" id="ProtNLM"/>
    </source>
</evidence>